<evidence type="ECO:0000256" key="13">
    <source>
        <dbReference type="ARBA" id="ARBA00023075"/>
    </source>
</evidence>
<dbReference type="GO" id="GO:0045271">
    <property type="term" value="C:respiratory chain complex I"/>
    <property type="evidence" value="ECO:0007669"/>
    <property type="project" value="Ensembl"/>
</dbReference>
<organism evidence="20 21">
    <name type="scientific">Ornithorhynchus anatinus</name>
    <name type="common">Duckbill platypus</name>
    <dbReference type="NCBI Taxonomy" id="9258"/>
    <lineage>
        <taxon>Eukaryota</taxon>
        <taxon>Metazoa</taxon>
        <taxon>Chordata</taxon>
        <taxon>Craniata</taxon>
        <taxon>Vertebrata</taxon>
        <taxon>Euteleostomi</taxon>
        <taxon>Mammalia</taxon>
        <taxon>Monotremata</taxon>
        <taxon>Ornithorhynchidae</taxon>
        <taxon>Ornithorhynchus</taxon>
    </lineage>
</organism>
<evidence type="ECO:0000313" key="21">
    <source>
        <dbReference type="Proteomes" id="UP000002279"/>
    </source>
</evidence>
<dbReference type="GO" id="GO:0006120">
    <property type="term" value="P:mitochondrial electron transport, NADH to ubiquinone"/>
    <property type="evidence" value="ECO:0007669"/>
    <property type="project" value="Ensembl"/>
</dbReference>
<feature type="transmembrane region" description="Helical" evidence="17">
    <location>
        <begin position="205"/>
        <end position="225"/>
    </location>
</feature>
<dbReference type="Proteomes" id="UP000002279">
    <property type="component" value="Mitochondrion"/>
</dbReference>
<protein>
    <recommendedName>
        <fullName evidence="4 17">NADH-ubiquinone oxidoreductase chain 2</fullName>
        <ecNumber evidence="3 17">7.1.1.2</ecNumber>
    </recommendedName>
</protein>
<comment type="subcellular location">
    <subcellularLocation>
        <location evidence="1 17">Mitochondrion inner membrane</location>
        <topology evidence="1 17">Multi-pass membrane protein</topology>
    </subcellularLocation>
</comment>
<evidence type="ECO:0000256" key="8">
    <source>
        <dbReference type="ARBA" id="ARBA00022792"/>
    </source>
</evidence>
<sequence>ITPMTTLIMLFSLLLGTTLTLTSSHWLLMWMGLEVSTLAIIPLLTYTNHPRSIESAIKYFLTQATASMLLMFAASLNTWMTGHWTLMQIDNTISSGIMTFALAMKLGLAPFHYWVPEVLQGSSLMSGMILLTWQKLAPISIIYQISPTLNMDILLTLAISSTLLGGWNGLNQTQLRKVMAYSSIAHMGWMVLIIIYFPTLTTLNLTLYIMSTVALFTVFHTTNITKTKPLSLMWNKAPIMTLAIILLLLSLGGLPPLTGFAPKWLVIQELIKHDNMIMATVLAITALLNLFFYMRIIYSSTLTTFPTTNNNKFHWYSKSTKNPLSLPTLVILSTTLLPLTPMFITLS</sequence>
<dbReference type="GO" id="GO:0005743">
    <property type="term" value="C:mitochondrial inner membrane"/>
    <property type="evidence" value="ECO:0007669"/>
    <property type="project" value="UniProtKB-SubCell"/>
</dbReference>
<dbReference type="GO" id="GO:0072593">
    <property type="term" value="P:reactive oxygen species metabolic process"/>
    <property type="evidence" value="ECO:0007669"/>
    <property type="project" value="Ensembl"/>
</dbReference>
<dbReference type="PANTHER" id="PTHR46552">
    <property type="entry name" value="NADH-UBIQUINONE OXIDOREDUCTASE CHAIN 2"/>
    <property type="match status" value="1"/>
</dbReference>
<dbReference type="Bgee" id="ENSOANG00000019384">
    <property type="expression patterns" value="Expressed in cerebellum and 7 other cell types or tissues"/>
</dbReference>
<reference evidence="20" key="2">
    <citation type="submission" date="2011-06" db="UniProtKB">
        <authorList>
            <consortium name="Ensembl"/>
        </authorList>
    </citation>
    <scope>IDENTIFICATION</scope>
    <source>
        <strain evidence="20">Glennie</strain>
    </source>
</reference>
<dbReference type="GO" id="GO:0008137">
    <property type="term" value="F:NADH dehydrogenase (ubiquinone) activity"/>
    <property type="evidence" value="ECO:0007669"/>
    <property type="project" value="UniProtKB-EC"/>
</dbReference>
<evidence type="ECO:0000256" key="5">
    <source>
        <dbReference type="ARBA" id="ARBA00022448"/>
    </source>
</evidence>
<comment type="function">
    <text evidence="17">Core subunit of the mitochondrial membrane respiratory chain NADH dehydrogenase (Complex I) which catalyzes electron transfer from NADH through the respiratory chain, using ubiquinone as an electron acceptor. Essential for the catalytic activity and assembly of complex I.</text>
</comment>
<keyword evidence="21" id="KW-1185">Reference proteome</keyword>
<dbReference type="PANTHER" id="PTHR46552:SF1">
    <property type="entry name" value="NADH-UBIQUINONE OXIDOREDUCTASE CHAIN 2"/>
    <property type="match status" value="1"/>
</dbReference>
<keyword evidence="12 17" id="KW-0520">NAD</keyword>
<keyword evidence="14 17" id="KW-0496">Mitochondrion</keyword>
<feature type="transmembrane region" description="Helical" evidence="17">
    <location>
        <begin position="324"/>
        <end position="344"/>
    </location>
</feature>
<keyword evidence="11 17" id="KW-1133">Transmembrane helix</keyword>
<evidence type="ECO:0000256" key="4">
    <source>
        <dbReference type="ARBA" id="ARBA00021008"/>
    </source>
</evidence>
<dbReference type="HOGENOM" id="CLU_007100_1_3_1"/>
<evidence type="ECO:0000256" key="17">
    <source>
        <dbReference type="RuleBase" id="RU003403"/>
    </source>
</evidence>
<evidence type="ECO:0000256" key="10">
    <source>
        <dbReference type="ARBA" id="ARBA00022982"/>
    </source>
</evidence>
<evidence type="ECO:0000256" key="16">
    <source>
        <dbReference type="ARBA" id="ARBA00049551"/>
    </source>
</evidence>
<keyword evidence="5" id="KW-0813">Transport</keyword>
<keyword evidence="7 17" id="KW-0812">Transmembrane</keyword>
<feature type="transmembrane region" description="Helical" evidence="17">
    <location>
        <begin position="178"/>
        <end position="199"/>
    </location>
</feature>
<evidence type="ECO:0000256" key="12">
    <source>
        <dbReference type="ARBA" id="ARBA00023027"/>
    </source>
</evidence>
<keyword evidence="13 17" id="KW-0830">Ubiquinone</keyword>
<feature type="transmembrane region" description="Helical" evidence="17">
    <location>
        <begin position="151"/>
        <end position="171"/>
    </location>
</feature>
<dbReference type="InterPro" id="IPR010933">
    <property type="entry name" value="NADH_DH_su2_C"/>
</dbReference>
<gene>
    <name evidence="20" type="primary">ND2</name>
</gene>
<evidence type="ECO:0000259" key="18">
    <source>
        <dbReference type="Pfam" id="PF00361"/>
    </source>
</evidence>
<dbReference type="EC" id="7.1.1.2" evidence="3 17"/>
<dbReference type="Ensembl" id="ENSOANT00000028508">
    <property type="protein sequence ID" value="ENSOANP00000024996"/>
    <property type="gene ID" value="ENSOANG00000019384"/>
</dbReference>
<dbReference type="PRINTS" id="PR01436">
    <property type="entry name" value="NADHDHGNASE2"/>
</dbReference>
<feature type="domain" description="NADH dehydrogenase subunit 2 C-terminal" evidence="19">
    <location>
        <begin position="290"/>
        <end position="344"/>
    </location>
</feature>
<dbReference type="AlphaFoldDB" id="F7EE84"/>
<evidence type="ECO:0000256" key="1">
    <source>
        <dbReference type="ARBA" id="ARBA00004448"/>
    </source>
</evidence>
<dbReference type="GeneTree" id="ENSGT00730000111348"/>
<feature type="transmembrane region" description="Helical" evidence="17">
    <location>
        <begin position="237"/>
        <end position="257"/>
    </location>
</feature>
<feature type="transmembrane region" description="Helical" evidence="17">
    <location>
        <begin position="277"/>
        <end position="298"/>
    </location>
</feature>
<evidence type="ECO:0000256" key="2">
    <source>
        <dbReference type="ARBA" id="ARBA00007012"/>
    </source>
</evidence>
<geneLocation type="mitochondrion" evidence="20"/>
<accession>F7EE84</accession>
<keyword evidence="6 17" id="KW-0679">Respiratory chain</keyword>
<dbReference type="InterPro" id="IPR003917">
    <property type="entry name" value="NADH_UbQ_OxRdtase_chain2"/>
</dbReference>
<evidence type="ECO:0000313" key="20">
    <source>
        <dbReference type="Ensembl" id="ENSOANP00000024996"/>
    </source>
</evidence>
<dbReference type="InterPro" id="IPR001750">
    <property type="entry name" value="ND/Mrp_TM"/>
</dbReference>
<dbReference type="GO" id="GO:0032981">
    <property type="term" value="P:mitochondrial respiratory chain complex I assembly"/>
    <property type="evidence" value="ECO:0007669"/>
    <property type="project" value="Ensembl"/>
</dbReference>
<feature type="transmembrane region" description="Helical" evidence="17">
    <location>
        <begin position="92"/>
        <end position="115"/>
    </location>
</feature>
<proteinExistence type="inferred from homology"/>
<evidence type="ECO:0000256" key="15">
    <source>
        <dbReference type="ARBA" id="ARBA00023136"/>
    </source>
</evidence>
<keyword evidence="8 17" id="KW-0999">Mitochondrion inner membrane</keyword>
<keyword evidence="10 17" id="KW-0249">Electron transport</keyword>
<evidence type="ECO:0000256" key="14">
    <source>
        <dbReference type="ARBA" id="ARBA00023128"/>
    </source>
</evidence>
<keyword evidence="15 17" id="KW-0472">Membrane</keyword>
<evidence type="ECO:0000256" key="7">
    <source>
        <dbReference type="ARBA" id="ARBA00022692"/>
    </source>
</evidence>
<keyword evidence="9 17" id="KW-1278">Translocase</keyword>
<evidence type="ECO:0000259" key="19">
    <source>
        <dbReference type="Pfam" id="PF06444"/>
    </source>
</evidence>
<feature type="transmembrane region" description="Helical" evidence="17">
    <location>
        <begin position="59"/>
        <end position="80"/>
    </location>
</feature>
<dbReference type="Pfam" id="PF00361">
    <property type="entry name" value="Proton_antipo_M"/>
    <property type="match status" value="1"/>
</dbReference>
<comment type="catalytic activity">
    <reaction evidence="16 17">
        <text>a ubiquinone + NADH + 5 H(+)(in) = a ubiquinol + NAD(+) + 4 H(+)(out)</text>
        <dbReference type="Rhea" id="RHEA:29091"/>
        <dbReference type="Rhea" id="RHEA-COMP:9565"/>
        <dbReference type="Rhea" id="RHEA-COMP:9566"/>
        <dbReference type="ChEBI" id="CHEBI:15378"/>
        <dbReference type="ChEBI" id="CHEBI:16389"/>
        <dbReference type="ChEBI" id="CHEBI:17976"/>
        <dbReference type="ChEBI" id="CHEBI:57540"/>
        <dbReference type="ChEBI" id="CHEBI:57945"/>
        <dbReference type="EC" id="7.1.1.2"/>
    </reaction>
</comment>
<dbReference type="Pfam" id="PF06444">
    <property type="entry name" value="NADH_dehy_S2_C"/>
    <property type="match status" value="1"/>
</dbReference>
<name>F7EE84_ORNAN</name>
<evidence type="ECO:0000256" key="9">
    <source>
        <dbReference type="ARBA" id="ARBA00022967"/>
    </source>
</evidence>
<comment type="similarity">
    <text evidence="2 17">Belongs to the complex I subunit 2 family.</text>
</comment>
<evidence type="ECO:0000256" key="11">
    <source>
        <dbReference type="ARBA" id="ARBA00022989"/>
    </source>
</evidence>
<dbReference type="InterPro" id="IPR050175">
    <property type="entry name" value="Complex_I_Subunit_2"/>
</dbReference>
<feature type="domain" description="NADH:quinone oxidoreductase/Mrp antiporter transmembrane" evidence="18">
    <location>
        <begin position="23"/>
        <end position="287"/>
    </location>
</feature>
<evidence type="ECO:0000256" key="6">
    <source>
        <dbReference type="ARBA" id="ARBA00022660"/>
    </source>
</evidence>
<reference evidence="20 21" key="1">
    <citation type="journal article" date="1996" name="J. Mol. Evol.">
        <title>The mitochondrial genome of a monotreme--the platypus (Ornithorhynchus anatinus).</title>
        <authorList>
            <person name="Janke A."/>
            <person name="Gemmell N.J."/>
            <person name="Feldmaier-Fuchs G."/>
            <person name="von Haeseler A."/>
            <person name="Paabo S."/>
        </authorList>
    </citation>
    <scope>NUCLEOTIDE SEQUENCE [LARGE SCALE GENOMIC DNA]</scope>
    <source>
        <strain evidence="20 21">Glennie</strain>
    </source>
</reference>
<evidence type="ECO:0000256" key="3">
    <source>
        <dbReference type="ARBA" id="ARBA00012944"/>
    </source>
</evidence>